<comment type="similarity">
    <text evidence="1">Belongs to the short-chain dehydrogenases/reductases (SDR) family.</text>
</comment>
<dbReference type="AlphaFoldDB" id="A0AAD6MYA1"/>
<dbReference type="GO" id="GO:0016491">
    <property type="term" value="F:oxidoreductase activity"/>
    <property type="evidence" value="ECO:0007669"/>
    <property type="project" value="UniProtKB-KW"/>
</dbReference>
<comment type="caution">
    <text evidence="3">The sequence shown here is derived from an EMBL/GenBank/DDBJ whole genome shotgun (WGS) entry which is preliminary data.</text>
</comment>
<dbReference type="InterPro" id="IPR002347">
    <property type="entry name" value="SDR_fam"/>
</dbReference>
<keyword evidence="2" id="KW-0560">Oxidoreductase</keyword>
<protein>
    <submittedName>
        <fullName evidence="3">Uncharacterized protein</fullName>
    </submittedName>
</protein>
<reference evidence="3" key="2">
    <citation type="submission" date="2023-01" db="EMBL/GenBank/DDBJ databases">
        <authorList>
            <person name="Petersen C."/>
        </authorList>
    </citation>
    <scope>NUCLEOTIDE SEQUENCE</scope>
    <source>
        <strain evidence="3">IBT 17514</strain>
    </source>
</reference>
<dbReference type="SUPFAM" id="SSF51735">
    <property type="entry name" value="NAD(P)-binding Rossmann-fold domains"/>
    <property type="match status" value="1"/>
</dbReference>
<gene>
    <name evidence="3" type="ORF">N7493_003950</name>
</gene>
<sequence length="299" mass="32734">MEDLIISDEALTGIQDKAILITGGSSGIGRATAQLCLDLGAYVVVGDLIPPNPPFQETDKLKFVEVNVTKWESLRNFFIEAEKWQGRIDHVFANAGVNQREDFLDVKLDEAGLLQPPNYSTIDVNLTAVINTVHLAKAYMTELATHRTAGTASIVLAASTSSFQNFSTPDYTISKHGVLGIVRGLVGLLDGQIRINAMAPSWTNTGILATYAPLFEKFGVGMQSPEVVARSVVLLFADQKRNGDVIYSWEGRYREVNNQKDGLLEHAVSILPNSEKEEGAIQKIRAYARSLAEKAQKEL</sequence>
<dbReference type="PANTHER" id="PTHR43180:SF11">
    <property type="entry name" value="NAD(P)-BINDING PROTEIN"/>
    <property type="match status" value="1"/>
</dbReference>
<dbReference type="PRINTS" id="PR00081">
    <property type="entry name" value="GDHRDH"/>
</dbReference>
<dbReference type="Pfam" id="PF00106">
    <property type="entry name" value="adh_short"/>
    <property type="match status" value="1"/>
</dbReference>
<dbReference type="Gene3D" id="3.40.50.720">
    <property type="entry name" value="NAD(P)-binding Rossmann-like Domain"/>
    <property type="match status" value="1"/>
</dbReference>
<evidence type="ECO:0000256" key="2">
    <source>
        <dbReference type="ARBA" id="ARBA00023002"/>
    </source>
</evidence>
<dbReference type="Proteomes" id="UP001215712">
    <property type="component" value="Unassembled WGS sequence"/>
</dbReference>
<evidence type="ECO:0000313" key="4">
    <source>
        <dbReference type="Proteomes" id="UP001215712"/>
    </source>
</evidence>
<evidence type="ECO:0000256" key="1">
    <source>
        <dbReference type="ARBA" id="ARBA00006484"/>
    </source>
</evidence>
<dbReference type="PANTHER" id="PTHR43180">
    <property type="entry name" value="3-OXOACYL-(ACYL-CARRIER-PROTEIN) REDUCTASE (AFU_ORTHOLOGUE AFUA_6G11210)"/>
    <property type="match status" value="1"/>
</dbReference>
<keyword evidence="4" id="KW-1185">Reference proteome</keyword>
<name>A0AAD6MYA1_9EURO</name>
<organism evidence="3 4">
    <name type="scientific">Penicillium malachiteum</name>
    <dbReference type="NCBI Taxonomy" id="1324776"/>
    <lineage>
        <taxon>Eukaryota</taxon>
        <taxon>Fungi</taxon>
        <taxon>Dikarya</taxon>
        <taxon>Ascomycota</taxon>
        <taxon>Pezizomycotina</taxon>
        <taxon>Eurotiomycetes</taxon>
        <taxon>Eurotiomycetidae</taxon>
        <taxon>Eurotiales</taxon>
        <taxon>Aspergillaceae</taxon>
        <taxon>Penicillium</taxon>
    </lineage>
</organism>
<dbReference type="EMBL" id="JAQJAN010000004">
    <property type="protein sequence ID" value="KAJ5732469.1"/>
    <property type="molecule type" value="Genomic_DNA"/>
</dbReference>
<reference evidence="3" key="1">
    <citation type="journal article" date="2023" name="IMA Fungus">
        <title>Comparative genomic study of the Penicillium genus elucidates a diverse pangenome and 15 lateral gene transfer events.</title>
        <authorList>
            <person name="Petersen C."/>
            <person name="Sorensen T."/>
            <person name="Nielsen M.R."/>
            <person name="Sondergaard T.E."/>
            <person name="Sorensen J.L."/>
            <person name="Fitzpatrick D.A."/>
            <person name="Frisvad J.C."/>
            <person name="Nielsen K.L."/>
        </authorList>
    </citation>
    <scope>NUCLEOTIDE SEQUENCE</scope>
    <source>
        <strain evidence="3">IBT 17514</strain>
    </source>
</reference>
<dbReference type="InterPro" id="IPR036291">
    <property type="entry name" value="NAD(P)-bd_dom_sf"/>
</dbReference>
<proteinExistence type="inferred from homology"/>
<accession>A0AAD6MYA1</accession>
<evidence type="ECO:0000313" key="3">
    <source>
        <dbReference type="EMBL" id="KAJ5732469.1"/>
    </source>
</evidence>